<reference evidence="2" key="1">
    <citation type="submission" date="2015-01" db="EMBL/GenBank/DDBJ databases">
        <authorList>
            <person name="Aksoy S."/>
            <person name="Warren W."/>
            <person name="Wilson R.K."/>
        </authorList>
    </citation>
    <scope>NUCLEOTIDE SEQUENCE [LARGE SCALE GENOMIC DNA]</scope>
    <source>
        <strain evidence="2">IAEA</strain>
    </source>
</reference>
<evidence type="ECO:0000313" key="1">
    <source>
        <dbReference type="EnsemblMetazoa" id="GPPI044268-PA"/>
    </source>
</evidence>
<dbReference type="Proteomes" id="UP000092460">
    <property type="component" value="Unassembled WGS sequence"/>
</dbReference>
<reference evidence="1" key="2">
    <citation type="submission" date="2020-05" db="UniProtKB">
        <authorList>
            <consortium name="EnsemblMetazoa"/>
        </authorList>
    </citation>
    <scope>IDENTIFICATION</scope>
    <source>
        <strain evidence="1">IAEA</strain>
    </source>
</reference>
<sequence length="219" mass="25878">MYIHSGYSFLSEGSCNGMRQEIRYSSCRVNRQHVITLKTLSRLMAESVEDDNASKVTIFDLNFDCLSKIFNSLELDNLLDLRKVCDFFDDVVVKYFRRSKIIKIDDKFIVKYSKYMREYLSIISESVEDLVFKIESEYEPDKITNFIEDLVFDQVHTLEVDDPFTEQLMPITNFPNVVTLRVYGPDIILKDLCKLQKLKHFLHTTSKNFPTRKRRKLCH</sequence>
<dbReference type="AlphaFoldDB" id="A0A1B0BYH5"/>
<dbReference type="EnsemblMetazoa" id="GPPI044268-RA">
    <property type="protein sequence ID" value="GPPI044268-PA"/>
    <property type="gene ID" value="GPPI044268"/>
</dbReference>
<dbReference type="EMBL" id="JXJN01022662">
    <property type="status" value="NOT_ANNOTATED_CDS"/>
    <property type="molecule type" value="Genomic_DNA"/>
</dbReference>
<evidence type="ECO:0008006" key="3">
    <source>
        <dbReference type="Google" id="ProtNLM"/>
    </source>
</evidence>
<proteinExistence type="predicted"/>
<keyword evidence="2" id="KW-1185">Reference proteome</keyword>
<dbReference type="VEuPathDB" id="VectorBase:GPPI044268"/>
<protein>
    <recommendedName>
        <fullName evidence="3">F-box domain-containing protein</fullName>
    </recommendedName>
</protein>
<organism evidence="1 2">
    <name type="scientific">Glossina palpalis gambiensis</name>
    <dbReference type="NCBI Taxonomy" id="67801"/>
    <lineage>
        <taxon>Eukaryota</taxon>
        <taxon>Metazoa</taxon>
        <taxon>Ecdysozoa</taxon>
        <taxon>Arthropoda</taxon>
        <taxon>Hexapoda</taxon>
        <taxon>Insecta</taxon>
        <taxon>Pterygota</taxon>
        <taxon>Neoptera</taxon>
        <taxon>Endopterygota</taxon>
        <taxon>Diptera</taxon>
        <taxon>Brachycera</taxon>
        <taxon>Muscomorpha</taxon>
        <taxon>Hippoboscoidea</taxon>
        <taxon>Glossinidae</taxon>
        <taxon>Glossina</taxon>
    </lineage>
</organism>
<accession>A0A1B0BYH5</accession>
<evidence type="ECO:0000313" key="2">
    <source>
        <dbReference type="Proteomes" id="UP000092460"/>
    </source>
</evidence>
<name>A0A1B0BYH5_9MUSC</name>